<dbReference type="Pfam" id="PF00112">
    <property type="entry name" value="Peptidase_C1"/>
    <property type="match status" value="1"/>
</dbReference>
<organism evidence="3 4">
    <name type="scientific">Paramecium primaurelia</name>
    <dbReference type="NCBI Taxonomy" id="5886"/>
    <lineage>
        <taxon>Eukaryota</taxon>
        <taxon>Sar</taxon>
        <taxon>Alveolata</taxon>
        <taxon>Ciliophora</taxon>
        <taxon>Intramacronucleata</taxon>
        <taxon>Oligohymenophorea</taxon>
        <taxon>Peniculida</taxon>
        <taxon>Parameciidae</taxon>
        <taxon>Paramecium</taxon>
    </lineage>
</organism>
<protein>
    <recommendedName>
        <fullName evidence="2">Peptidase C1A papain C-terminal domain-containing protein</fullName>
    </recommendedName>
</protein>
<feature type="domain" description="Peptidase C1A papain C-terminal" evidence="2">
    <location>
        <begin position="35"/>
        <end position="160"/>
    </location>
</feature>
<dbReference type="GO" id="GO:0006508">
    <property type="term" value="P:proteolysis"/>
    <property type="evidence" value="ECO:0007669"/>
    <property type="project" value="InterPro"/>
</dbReference>
<reference evidence="3" key="1">
    <citation type="submission" date="2021-01" db="EMBL/GenBank/DDBJ databases">
        <authorList>
            <consortium name="Genoscope - CEA"/>
            <person name="William W."/>
        </authorList>
    </citation>
    <scope>NUCLEOTIDE SEQUENCE</scope>
</reference>
<dbReference type="EMBL" id="CAJJDM010000097">
    <property type="protein sequence ID" value="CAD8093691.1"/>
    <property type="molecule type" value="Genomic_DNA"/>
</dbReference>
<sequence>MVLLKSYLELRSTRRELKQIYLLQIGKVQLLLKIKVIVELLGLLQQQEHITNQDLLEQQLIDCDLESQGCEDVNLDNSLNRVFKNGVTTATNYPYTSKTEACKRQTGQFKIKGYQKVDPNQIQSAIIKSPIAASVDGSSWTFYNSGVFNRCTFEELNHDV</sequence>
<dbReference type="GO" id="GO:0008234">
    <property type="term" value="F:cysteine-type peptidase activity"/>
    <property type="evidence" value="ECO:0007669"/>
    <property type="project" value="InterPro"/>
</dbReference>
<dbReference type="PANTHER" id="PTHR12411">
    <property type="entry name" value="CYSTEINE PROTEASE FAMILY C1-RELATED"/>
    <property type="match status" value="1"/>
</dbReference>
<dbReference type="InterPro" id="IPR000668">
    <property type="entry name" value="Peptidase_C1A_C"/>
</dbReference>
<evidence type="ECO:0000313" key="4">
    <source>
        <dbReference type="Proteomes" id="UP000688137"/>
    </source>
</evidence>
<evidence type="ECO:0000256" key="1">
    <source>
        <dbReference type="ARBA" id="ARBA00023145"/>
    </source>
</evidence>
<evidence type="ECO:0000259" key="2">
    <source>
        <dbReference type="SMART" id="SM00645"/>
    </source>
</evidence>
<keyword evidence="1" id="KW-0865">Zymogen</keyword>
<accession>A0A8S1NTU4</accession>
<name>A0A8S1NTU4_PARPR</name>
<dbReference type="AlphaFoldDB" id="A0A8S1NTU4"/>
<dbReference type="InterPro" id="IPR013128">
    <property type="entry name" value="Peptidase_C1A"/>
</dbReference>
<dbReference type="Proteomes" id="UP000688137">
    <property type="component" value="Unassembled WGS sequence"/>
</dbReference>
<proteinExistence type="predicted"/>
<evidence type="ECO:0000313" key="3">
    <source>
        <dbReference type="EMBL" id="CAD8093691.1"/>
    </source>
</evidence>
<comment type="caution">
    <text evidence="3">The sequence shown here is derived from an EMBL/GenBank/DDBJ whole genome shotgun (WGS) entry which is preliminary data.</text>
</comment>
<gene>
    <name evidence="3" type="ORF">PPRIM_AZ9-3.1.T0940007</name>
</gene>
<keyword evidence="4" id="KW-1185">Reference proteome</keyword>
<dbReference type="SMART" id="SM00645">
    <property type="entry name" value="Pept_C1"/>
    <property type="match status" value="1"/>
</dbReference>